<dbReference type="EMBL" id="HBUF01316967">
    <property type="protein sequence ID" value="CAG6694216.1"/>
    <property type="molecule type" value="Transcribed_RNA"/>
</dbReference>
<proteinExistence type="predicted"/>
<keyword evidence="1" id="KW-0812">Transmembrane</keyword>
<evidence type="ECO:0000256" key="1">
    <source>
        <dbReference type="SAM" id="Phobius"/>
    </source>
</evidence>
<organism evidence="2">
    <name type="scientific">Cacopsylla melanoneura</name>
    <dbReference type="NCBI Taxonomy" id="428564"/>
    <lineage>
        <taxon>Eukaryota</taxon>
        <taxon>Metazoa</taxon>
        <taxon>Ecdysozoa</taxon>
        <taxon>Arthropoda</taxon>
        <taxon>Hexapoda</taxon>
        <taxon>Insecta</taxon>
        <taxon>Pterygota</taxon>
        <taxon>Neoptera</taxon>
        <taxon>Paraneoptera</taxon>
        <taxon>Hemiptera</taxon>
        <taxon>Sternorrhyncha</taxon>
        <taxon>Psylloidea</taxon>
        <taxon>Psyllidae</taxon>
        <taxon>Psyllinae</taxon>
        <taxon>Cacopsylla</taxon>
    </lineage>
</organism>
<feature type="transmembrane region" description="Helical" evidence="1">
    <location>
        <begin position="20"/>
        <end position="37"/>
    </location>
</feature>
<keyword evidence="1" id="KW-1133">Transmembrane helix</keyword>
<name>A0A8D8TWK3_9HEMI</name>
<evidence type="ECO:0000313" key="2">
    <source>
        <dbReference type="EMBL" id="CAG6694216.1"/>
    </source>
</evidence>
<feature type="transmembrane region" description="Helical" evidence="1">
    <location>
        <begin position="87"/>
        <end position="105"/>
    </location>
</feature>
<keyword evidence="1" id="KW-0472">Membrane</keyword>
<reference evidence="2" key="1">
    <citation type="submission" date="2021-05" db="EMBL/GenBank/DDBJ databases">
        <authorList>
            <person name="Alioto T."/>
            <person name="Alioto T."/>
            <person name="Gomez Garrido J."/>
        </authorList>
    </citation>
    <scope>NUCLEOTIDE SEQUENCE</scope>
</reference>
<accession>A0A8D8TWK3</accession>
<protein>
    <submittedName>
        <fullName evidence="2">Uncharacterized protein</fullName>
    </submittedName>
</protein>
<sequence>MPTFFNKVILISNSTARSVFNNYLESLAMLFLFYNFFSHKSAAKHARPTLGEILFAKKIIFLSPLSLNTNNNLTRYNLYKLLLKLFYTYYKVHNVIIFYPSFFLIK</sequence>
<dbReference type="AlphaFoldDB" id="A0A8D8TWK3"/>